<organism evidence="2 3">
    <name type="scientific">Sesamum indicum</name>
    <name type="common">Oriental sesame</name>
    <name type="synonym">Sesamum orientale</name>
    <dbReference type="NCBI Taxonomy" id="4182"/>
    <lineage>
        <taxon>Eukaryota</taxon>
        <taxon>Viridiplantae</taxon>
        <taxon>Streptophyta</taxon>
        <taxon>Embryophyta</taxon>
        <taxon>Tracheophyta</taxon>
        <taxon>Spermatophyta</taxon>
        <taxon>Magnoliopsida</taxon>
        <taxon>eudicotyledons</taxon>
        <taxon>Gunneridae</taxon>
        <taxon>Pentapetalae</taxon>
        <taxon>asterids</taxon>
        <taxon>lamiids</taxon>
        <taxon>Lamiales</taxon>
        <taxon>Pedaliaceae</taxon>
        <taxon>Sesamum</taxon>
    </lineage>
</organism>
<dbReference type="Proteomes" id="UP000504604">
    <property type="component" value="Linkage group LG8"/>
</dbReference>
<evidence type="ECO:0000313" key="3">
    <source>
        <dbReference type="RefSeq" id="XP_020551343.1"/>
    </source>
</evidence>
<dbReference type="CDD" id="cd08168">
    <property type="entry name" value="Cytochrom_C3"/>
    <property type="match status" value="1"/>
</dbReference>
<dbReference type="RefSeq" id="XP_020551343.1">
    <property type="nucleotide sequence ID" value="XM_020695684.1"/>
</dbReference>
<dbReference type="OrthoDB" id="5594417at2759"/>
<evidence type="ECO:0000259" key="1">
    <source>
        <dbReference type="Pfam" id="PF06943"/>
    </source>
</evidence>
<sequence length="538" mass="58487">MNLNIFKKKTSPKDALRTSKREMAVATRGIEREISSLQMEERKLVAEIKKTAKTGNEAATRILARQLVRLRQQITNLQGSRAQIRGVATHTQALYASTSISTGMKGATKAMTAMNKQMEPAKQTKMIKEFQKQSAQMDMTIEMMSEAIDETLDKDEAEEETEELTNQVLDEIGVDIASQLSSAPKGRIASKKVENVAPSATSTEVEDLEKRLASLVDIVRLMPSQCRMRDQTKLLNGHSKKRCLADSLVLMHSEHKSSSWRNPKELPFGLGKEDGPLPKIPQRVPKRHISRVGFKLILGNLQGMISLFGPGRNVAVMLRVECLKLAFKCFQSLAKAKLRRSIHAQILFGFDNLFLLSSFASDMQSQLVCNGCRTILLYPSGATNVCCAICNTVTAVPQAGMEMAQLICGGCRTLLMHARGATSVRCSCCHTVNLVPAAAPPNNVAHVNCGNCHTMLMYPAGAPSVKCAVCHFITTVNMGDTRIPIPAHRPGGNFTSASTPSTSTAAAPAHNQTVVVQNPMTVDESGKLVSNVVVGVTT</sequence>
<dbReference type="Gene3D" id="6.10.140.1230">
    <property type="match status" value="1"/>
</dbReference>
<name>A0A8M8UWQ0_SESIN</name>
<reference evidence="3" key="1">
    <citation type="submission" date="2025-08" db="UniProtKB">
        <authorList>
            <consortium name="RefSeq"/>
        </authorList>
    </citation>
    <scope>IDENTIFICATION</scope>
</reference>
<gene>
    <name evidence="3" type="primary">LOC105167533</name>
</gene>
<accession>A0A8M8UWQ0</accession>
<dbReference type="GeneID" id="105167533"/>
<protein>
    <submittedName>
        <fullName evidence="3">Uncharacterized protein LOC105167533</fullName>
    </submittedName>
</protein>
<dbReference type="GO" id="GO:0007034">
    <property type="term" value="P:vacuolar transport"/>
    <property type="evidence" value="ECO:0007669"/>
    <property type="project" value="InterPro"/>
</dbReference>
<evidence type="ECO:0000313" key="2">
    <source>
        <dbReference type="Proteomes" id="UP000504604"/>
    </source>
</evidence>
<keyword evidence="2" id="KW-1185">Reference proteome</keyword>
<feature type="domain" description="Zinc finger LSD1-type" evidence="1">
    <location>
        <begin position="449"/>
        <end position="473"/>
    </location>
</feature>
<dbReference type="Pfam" id="PF03357">
    <property type="entry name" value="Snf7"/>
    <property type="match status" value="1"/>
</dbReference>
<dbReference type="Pfam" id="PF06943">
    <property type="entry name" value="zf-LSD1"/>
    <property type="match status" value="3"/>
</dbReference>
<dbReference type="InterPro" id="IPR005735">
    <property type="entry name" value="Znf_LSD1"/>
</dbReference>
<feature type="domain" description="Zinc finger LSD1-type" evidence="1">
    <location>
        <begin position="369"/>
        <end position="393"/>
    </location>
</feature>
<dbReference type="NCBIfam" id="TIGR01053">
    <property type="entry name" value="LSD1"/>
    <property type="match status" value="3"/>
</dbReference>
<dbReference type="PANTHER" id="PTHR10476">
    <property type="entry name" value="CHARGED MULTIVESICULAR BODY PROTEIN"/>
    <property type="match status" value="1"/>
</dbReference>
<proteinExistence type="predicted"/>
<feature type="domain" description="Zinc finger LSD1-type" evidence="1">
    <location>
        <begin position="408"/>
        <end position="432"/>
    </location>
</feature>
<dbReference type="InterPro" id="IPR005024">
    <property type="entry name" value="Snf7_fam"/>
</dbReference>
<dbReference type="KEGG" id="sind:105167533"/>
<dbReference type="AlphaFoldDB" id="A0A8M8UWQ0"/>